<dbReference type="PANTHER" id="PTHR30168:SF0">
    <property type="entry name" value="INNER MEMBRANE PROTEIN"/>
    <property type="match status" value="1"/>
</dbReference>
<feature type="transmembrane region" description="Helical" evidence="5">
    <location>
        <begin position="23"/>
        <end position="45"/>
    </location>
</feature>
<dbReference type="InterPro" id="IPR007343">
    <property type="entry name" value="Uncharacterised_pept_Zn_put"/>
</dbReference>
<proteinExistence type="predicted"/>
<accession>A0A4Q7NR40</accession>
<evidence type="ECO:0000313" key="7">
    <source>
        <dbReference type="Proteomes" id="UP000293638"/>
    </source>
</evidence>
<evidence type="ECO:0000256" key="2">
    <source>
        <dbReference type="ARBA" id="ARBA00022692"/>
    </source>
</evidence>
<dbReference type="Proteomes" id="UP000293638">
    <property type="component" value="Unassembled WGS sequence"/>
</dbReference>
<dbReference type="AlphaFoldDB" id="A0A4Q7NR40"/>
<comment type="caution">
    <text evidence="6">The sequence shown here is derived from an EMBL/GenBank/DDBJ whole genome shotgun (WGS) entry which is preliminary data.</text>
</comment>
<evidence type="ECO:0000256" key="1">
    <source>
        <dbReference type="ARBA" id="ARBA00004167"/>
    </source>
</evidence>
<dbReference type="GO" id="GO:0016020">
    <property type="term" value="C:membrane"/>
    <property type="evidence" value="ECO:0007669"/>
    <property type="project" value="UniProtKB-SubCell"/>
</dbReference>
<reference evidence="6 7" key="1">
    <citation type="submission" date="2019-02" db="EMBL/GenBank/DDBJ databases">
        <title>Genomic Encyclopedia of Type Strains, Phase IV (KMG-IV): sequencing the most valuable type-strain genomes for metagenomic binning, comparative biology and taxonomic classification.</title>
        <authorList>
            <person name="Goeker M."/>
        </authorList>
    </citation>
    <scope>NUCLEOTIDE SEQUENCE [LARGE SCALE GENOMIC DNA]</scope>
    <source>
        <strain evidence="6 7">DSM 45622</strain>
    </source>
</reference>
<dbReference type="OrthoDB" id="9774900at2"/>
<dbReference type="SUPFAM" id="SSF55486">
    <property type="entry name" value="Metalloproteases ('zincins'), catalytic domain"/>
    <property type="match status" value="1"/>
</dbReference>
<evidence type="ECO:0000256" key="3">
    <source>
        <dbReference type="ARBA" id="ARBA00022989"/>
    </source>
</evidence>
<name>A0A4Q7NR40_9ACTN</name>
<dbReference type="RefSeq" id="WP_130493689.1">
    <property type="nucleotide sequence ID" value="NZ_SGXD01000003.1"/>
</dbReference>
<comment type="subcellular location">
    <subcellularLocation>
        <location evidence="1">Membrane</location>
        <topology evidence="1">Single-pass membrane protein</topology>
    </subcellularLocation>
</comment>
<keyword evidence="7" id="KW-1185">Reference proteome</keyword>
<dbReference type="EMBL" id="SGXD01000003">
    <property type="protein sequence ID" value="RZS87588.1"/>
    <property type="molecule type" value="Genomic_DNA"/>
</dbReference>
<evidence type="ECO:0000256" key="4">
    <source>
        <dbReference type="ARBA" id="ARBA00023136"/>
    </source>
</evidence>
<keyword evidence="4 5" id="KW-0472">Membrane</keyword>
<evidence type="ECO:0000313" key="6">
    <source>
        <dbReference type="EMBL" id="RZS87588.1"/>
    </source>
</evidence>
<keyword evidence="3 5" id="KW-1133">Transmembrane helix</keyword>
<gene>
    <name evidence="6" type="ORF">EV189_3020</name>
</gene>
<dbReference type="PANTHER" id="PTHR30168">
    <property type="entry name" value="PUTATIVE MEMBRANE PROTEIN YPFJ"/>
    <property type="match status" value="1"/>
</dbReference>
<keyword evidence="2 5" id="KW-0812">Transmembrane</keyword>
<evidence type="ECO:0000256" key="5">
    <source>
        <dbReference type="SAM" id="Phobius"/>
    </source>
</evidence>
<dbReference type="Pfam" id="PF04228">
    <property type="entry name" value="Zn_peptidase"/>
    <property type="match status" value="1"/>
</dbReference>
<evidence type="ECO:0008006" key="8">
    <source>
        <dbReference type="Google" id="ProtNLM"/>
    </source>
</evidence>
<sequence length="298" mass="30712">MRLGQAGQSDDVSYVGGGGGRGAGVPLAIGGGGLGIVGVVIALLVSLTGGGGGSGYGGVGDILGRMSGVPVAQGAQVPSAAQDEVVFLKAVVGDVQDYWTRQFSASGRTYEPSKLLLFDTQWASGCGLADEATGPFYCPADKRVYLGVSFFDQLRTKYGAPGDFAQAYVVAHEYGHHVQDLLGITGQADQYSQQHAAQANAVSVLVELQADCFAGVWGHDAQQRAELDPGDLQEALTAAAAVGDDTLQRQAQGYVNPDTFTHGTAEERQSWFLQGFRAGDPAQCDTFGKGADGAASSA</sequence>
<protein>
    <recommendedName>
        <fullName evidence="8">Neutral zinc metallopeptidase</fullName>
    </recommendedName>
</protein>
<organism evidence="6 7">
    <name type="scientific">Motilibacter rhizosphaerae</name>
    <dbReference type="NCBI Taxonomy" id="598652"/>
    <lineage>
        <taxon>Bacteria</taxon>
        <taxon>Bacillati</taxon>
        <taxon>Actinomycetota</taxon>
        <taxon>Actinomycetes</taxon>
        <taxon>Motilibacterales</taxon>
        <taxon>Motilibacteraceae</taxon>
        <taxon>Motilibacter</taxon>
    </lineage>
</organism>